<dbReference type="HOGENOM" id="CLU_1441555_0_0_1"/>
<reference evidence="2 3" key="1">
    <citation type="submission" date="2014-04" db="EMBL/GenBank/DDBJ databases">
        <authorList>
            <consortium name="DOE Joint Genome Institute"/>
            <person name="Kuo A."/>
            <person name="Tarkka M."/>
            <person name="Buscot F."/>
            <person name="Kohler A."/>
            <person name="Nagy L.G."/>
            <person name="Floudas D."/>
            <person name="Copeland A."/>
            <person name="Barry K.W."/>
            <person name="Cichocki N."/>
            <person name="Veneault-Fourrey C."/>
            <person name="LaButti K."/>
            <person name="Lindquist E.A."/>
            <person name="Lipzen A."/>
            <person name="Lundell T."/>
            <person name="Morin E."/>
            <person name="Murat C."/>
            <person name="Sun H."/>
            <person name="Tunlid A."/>
            <person name="Henrissat B."/>
            <person name="Grigoriev I.V."/>
            <person name="Hibbett D.S."/>
            <person name="Martin F."/>
            <person name="Nordberg H.P."/>
            <person name="Cantor M.N."/>
            <person name="Hua S.X."/>
        </authorList>
    </citation>
    <scope>NUCLEOTIDE SEQUENCE [LARGE SCALE GENOMIC DNA]</scope>
    <source>
        <strain evidence="2 3">F 1598</strain>
    </source>
</reference>
<gene>
    <name evidence="2" type="ORF">PILCRDRAFT_442135</name>
</gene>
<feature type="region of interest" description="Disordered" evidence="1">
    <location>
        <begin position="1"/>
        <end position="132"/>
    </location>
</feature>
<reference evidence="3" key="2">
    <citation type="submission" date="2015-01" db="EMBL/GenBank/DDBJ databases">
        <title>Evolutionary Origins and Diversification of the Mycorrhizal Mutualists.</title>
        <authorList>
            <consortium name="DOE Joint Genome Institute"/>
            <consortium name="Mycorrhizal Genomics Consortium"/>
            <person name="Kohler A."/>
            <person name="Kuo A."/>
            <person name="Nagy L.G."/>
            <person name="Floudas D."/>
            <person name="Copeland A."/>
            <person name="Barry K.W."/>
            <person name="Cichocki N."/>
            <person name="Veneault-Fourrey C."/>
            <person name="LaButti K."/>
            <person name="Lindquist E.A."/>
            <person name="Lipzen A."/>
            <person name="Lundell T."/>
            <person name="Morin E."/>
            <person name="Murat C."/>
            <person name="Riley R."/>
            <person name="Ohm R."/>
            <person name="Sun H."/>
            <person name="Tunlid A."/>
            <person name="Henrissat B."/>
            <person name="Grigoriev I.V."/>
            <person name="Hibbett D.S."/>
            <person name="Martin F."/>
        </authorList>
    </citation>
    <scope>NUCLEOTIDE SEQUENCE [LARGE SCALE GENOMIC DNA]</scope>
    <source>
        <strain evidence="3">F 1598</strain>
    </source>
</reference>
<dbReference type="AlphaFoldDB" id="A0A0C3FYS2"/>
<name>A0A0C3FYS2_PILCF</name>
<dbReference type="EMBL" id="KN832991">
    <property type="protein sequence ID" value="KIM83396.1"/>
    <property type="molecule type" value="Genomic_DNA"/>
</dbReference>
<dbReference type="Proteomes" id="UP000054166">
    <property type="component" value="Unassembled WGS sequence"/>
</dbReference>
<proteinExistence type="predicted"/>
<evidence type="ECO:0000313" key="2">
    <source>
        <dbReference type="EMBL" id="KIM83396.1"/>
    </source>
</evidence>
<feature type="compositionally biased region" description="Low complexity" evidence="1">
    <location>
        <begin position="69"/>
        <end position="79"/>
    </location>
</feature>
<dbReference type="STRING" id="765440.A0A0C3FYS2"/>
<organism evidence="2 3">
    <name type="scientific">Piloderma croceum (strain F 1598)</name>
    <dbReference type="NCBI Taxonomy" id="765440"/>
    <lineage>
        <taxon>Eukaryota</taxon>
        <taxon>Fungi</taxon>
        <taxon>Dikarya</taxon>
        <taxon>Basidiomycota</taxon>
        <taxon>Agaricomycotina</taxon>
        <taxon>Agaricomycetes</taxon>
        <taxon>Agaricomycetidae</taxon>
        <taxon>Atheliales</taxon>
        <taxon>Atheliaceae</taxon>
        <taxon>Piloderma</taxon>
    </lineage>
</organism>
<evidence type="ECO:0000313" key="3">
    <source>
        <dbReference type="Proteomes" id="UP000054166"/>
    </source>
</evidence>
<keyword evidence="3" id="KW-1185">Reference proteome</keyword>
<sequence>MAARPPPARPHIGLNPSFHHQTTAEWGEDDAWDSASDSESPRQSIIANPWLPPSRLASTATSPKPVPRSSASSSTLASSYTHLNAPNPSSYPPRVEQVQQAQGNGWTIVRKSTDTRASTEEIKEEDHDDGDYESEMVVGELEPDVAAEPLPSKKPSLELGIIRDDVDEIVNGPYLNINSGLFSISLFA</sequence>
<evidence type="ECO:0000256" key="1">
    <source>
        <dbReference type="SAM" id="MobiDB-lite"/>
    </source>
</evidence>
<dbReference type="OrthoDB" id="3264954at2759"/>
<protein>
    <submittedName>
        <fullName evidence="2">Uncharacterized protein</fullName>
    </submittedName>
</protein>
<feature type="compositionally biased region" description="Basic and acidic residues" evidence="1">
    <location>
        <begin position="111"/>
        <end position="125"/>
    </location>
</feature>
<dbReference type="InParanoid" id="A0A0C3FYS2"/>
<accession>A0A0C3FYS2</accession>